<organism evidence="8 9">
    <name type="scientific">Umezawaea tangerina</name>
    <dbReference type="NCBI Taxonomy" id="84725"/>
    <lineage>
        <taxon>Bacteria</taxon>
        <taxon>Bacillati</taxon>
        <taxon>Actinomycetota</taxon>
        <taxon>Actinomycetes</taxon>
        <taxon>Pseudonocardiales</taxon>
        <taxon>Pseudonocardiaceae</taxon>
        <taxon>Umezawaea</taxon>
    </lineage>
</organism>
<evidence type="ECO:0000313" key="8">
    <source>
        <dbReference type="EMBL" id="PRY34127.1"/>
    </source>
</evidence>
<accession>A0A2T0SL36</accession>
<proteinExistence type="inferred from homology"/>
<dbReference type="CDD" id="cd11030">
    <property type="entry name" value="CYP105-like"/>
    <property type="match status" value="1"/>
</dbReference>
<dbReference type="InterPro" id="IPR001128">
    <property type="entry name" value="Cyt_P450"/>
</dbReference>
<dbReference type="PRINTS" id="PR00385">
    <property type="entry name" value="P450"/>
</dbReference>
<keyword evidence="5 7" id="KW-0408">Iron</keyword>
<dbReference type="RefSeq" id="WP_106195736.1">
    <property type="nucleotide sequence ID" value="NZ_PVTF01000018.1"/>
</dbReference>
<dbReference type="PANTHER" id="PTHR46696">
    <property type="entry name" value="P450, PUTATIVE (EUROFUNG)-RELATED"/>
    <property type="match status" value="1"/>
</dbReference>
<dbReference type="InterPro" id="IPR036396">
    <property type="entry name" value="Cyt_P450_sf"/>
</dbReference>
<dbReference type="EMBL" id="PVTF01000018">
    <property type="protein sequence ID" value="PRY34127.1"/>
    <property type="molecule type" value="Genomic_DNA"/>
</dbReference>
<dbReference type="GO" id="GO:0016705">
    <property type="term" value="F:oxidoreductase activity, acting on paired donors, with incorporation or reduction of molecular oxygen"/>
    <property type="evidence" value="ECO:0007669"/>
    <property type="project" value="InterPro"/>
</dbReference>
<keyword evidence="2 7" id="KW-0349">Heme</keyword>
<dbReference type="OrthoDB" id="3664945at2"/>
<sequence>MTGTITAALPTTRDNAFDPPAELGVLREERPLNRLQFPDGHVGWLVTNHELVREIMADRRFSSRSELHHSVITRADGKPVRRPAATPGMFIGMDAPDHTRYRKLLTGQFTVRRMNLLSARIEEIVQEHLKAMRANGTSGDLVQAFALPIPSLVICELLGVPYDERHGFQEDTATALRLETSADEAIAAFERIKDFIRDLVRRKRANPGDDMLSGLIASGEHLDDEEITGMGVLLLVAGHETTANMLGLGTLALLGNPDQLAALKADPSLVDNTVEELLRYLSIIQFGTTRTALEDVEIAGEVIKEGDTLSLSLAAANRDPQRFDHPDRLDVHRSANGHMSFGHGVHQCLGQQLARIEMRIAYSALFAEFPDLRLAVPADEVPLRTDMAIYGVHSLPVEWS</sequence>
<evidence type="ECO:0000313" key="9">
    <source>
        <dbReference type="Proteomes" id="UP000239494"/>
    </source>
</evidence>
<protein>
    <submittedName>
        <fullName evidence="8">Cytochrome P450</fullName>
    </submittedName>
</protein>
<dbReference type="SUPFAM" id="SSF48264">
    <property type="entry name" value="Cytochrome P450"/>
    <property type="match status" value="1"/>
</dbReference>
<keyword evidence="6 7" id="KW-0503">Monooxygenase</keyword>
<keyword evidence="4 7" id="KW-0560">Oxidoreductase</keyword>
<dbReference type="AlphaFoldDB" id="A0A2T0SL36"/>
<dbReference type="InterPro" id="IPR002397">
    <property type="entry name" value="Cyt_P450_B"/>
</dbReference>
<name>A0A2T0SL36_9PSEU</name>
<evidence type="ECO:0000256" key="5">
    <source>
        <dbReference type="ARBA" id="ARBA00023004"/>
    </source>
</evidence>
<dbReference type="FunFam" id="1.10.630.10:FF:000018">
    <property type="entry name" value="Cytochrome P450 monooxygenase"/>
    <property type="match status" value="1"/>
</dbReference>
<dbReference type="PROSITE" id="PS00086">
    <property type="entry name" value="CYTOCHROME_P450"/>
    <property type="match status" value="1"/>
</dbReference>
<evidence type="ECO:0000256" key="3">
    <source>
        <dbReference type="ARBA" id="ARBA00022723"/>
    </source>
</evidence>
<dbReference type="PANTHER" id="PTHR46696:SF1">
    <property type="entry name" value="CYTOCHROME P450 YJIB-RELATED"/>
    <property type="match status" value="1"/>
</dbReference>
<dbReference type="Gene3D" id="1.10.630.10">
    <property type="entry name" value="Cytochrome P450"/>
    <property type="match status" value="1"/>
</dbReference>
<evidence type="ECO:0000256" key="4">
    <source>
        <dbReference type="ARBA" id="ARBA00023002"/>
    </source>
</evidence>
<evidence type="ECO:0000256" key="6">
    <source>
        <dbReference type="ARBA" id="ARBA00023033"/>
    </source>
</evidence>
<evidence type="ECO:0000256" key="7">
    <source>
        <dbReference type="RuleBase" id="RU000461"/>
    </source>
</evidence>
<dbReference type="GO" id="GO:0005506">
    <property type="term" value="F:iron ion binding"/>
    <property type="evidence" value="ECO:0007669"/>
    <property type="project" value="InterPro"/>
</dbReference>
<dbReference type="GO" id="GO:0004497">
    <property type="term" value="F:monooxygenase activity"/>
    <property type="evidence" value="ECO:0007669"/>
    <property type="project" value="UniProtKB-KW"/>
</dbReference>
<gene>
    <name evidence="8" type="ORF">CLV43_118155</name>
</gene>
<comment type="similarity">
    <text evidence="1 7">Belongs to the cytochrome P450 family.</text>
</comment>
<evidence type="ECO:0000256" key="2">
    <source>
        <dbReference type="ARBA" id="ARBA00022617"/>
    </source>
</evidence>
<dbReference type="Proteomes" id="UP000239494">
    <property type="component" value="Unassembled WGS sequence"/>
</dbReference>
<keyword evidence="3 7" id="KW-0479">Metal-binding</keyword>
<keyword evidence="9" id="KW-1185">Reference proteome</keyword>
<dbReference type="PRINTS" id="PR00359">
    <property type="entry name" value="BP450"/>
</dbReference>
<reference evidence="8 9" key="1">
    <citation type="submission" date="2018-03" db="EMBL/GenBank/DDBJ databases">
        <title>Genomic Encyclopedia of Archaeal and Bacterial Type Strains, Phase II (KMG-II): from individual species to whole genera.</title>
        <authorList>
            <person name="Goeker M."/>
        </authorList>
    </citation>
    <scope>NUCLEOTIDE SEQUENCE [LARGE SCALE GENOMIC DNA]</scope>
    <source>
        <strain evidence="8 9">DSM 44720</strain>
    </source>
</reference>
<dbReference type="InterPro" id="IPR017972">
    <property type="entry name" value="Cyt_P450_CS"/>
</dbReference>
<dbReference type="GO" id="GO:0020037">
    <property type="term" value="F:heme binding"/>
    <property type="evidence" value="ECO:0007669"/>
    <property type="project" value="InterPro"/>
</dbReference>
<evidence type="ECO:0000256" key="1">
    <source>
        <dbReference type="ARBA" id="ARBA00010617"/>
    </source>
</evidence>
<dbReference type="Pfam" id="PF00067">
    <property type="entry name" value="p450"/>
    <property type="match status" value="1"/>
</dbReference>
<comment type="caution">
    <text evidence="8">The sequence shown here is derived from an EMBL/GenBank/DDBJ whole genome shotgun (WGS) entry which is preliminary data.</text>
</comment>